<name>A0A7W9W572_ARMRO</name>
<evidence type="ECO:0000313" key="3">
    <source>
        <dbReference type="Proteomes" id="UP000520814"/>
    </source>
</evidence>
<dbReference type="RefSeq" id="WP_184192385.1">
    <property type="nucleotide sequence ID" value="NZ_JACHGW010000001.1"/>
</dbReference>
<keyword evidence="3" id="KW-1185">Reference proteome</keyword>
<dbReference type="EMBL" id="JACHGW010000001">
    <property type="protein sequence ID" value="MBB6048751.1"/>
    <property type="molecule type" value="Genomic_DNA"/>
</dbReference>
<keyword evidence="1" id="KW-0732">Signal</keyword>
<organism evidence="2 3">
    <name type="scientific">Armatimonas rosea</name>
    <dbReference type="NCBI Taxonomy" id="685828"/>
    <lineage>
        <taxon>Bacteria</taxon>
        <taxon>Bacillati</taxon>
        <taxon>Armatimonadota</taxon>
        <taxon>Armatimonadia</taxon>
        <taxon>Armatimonadales</taxon>
        <taxon>Armatimonadaceae</taxon>
        <taxon>Armatimonas</taxon>
    </lineage>
</organism>
<accession>A0A7W9W572</accession>
<protein>
    <submittedName>
        <fullName evidence="2">Uncharacterized protein</fullName>
    </submittedName>
</protein>
<dbReference type="Proteomes" id="UP000520814">
    <property type="component" value="Unassembled WGS sequence"/>
</dbReference>
<feature type="chain" id="PRO_5030882508" evidence="1">
    <location>
        <begin position="24"/>
        <end position="210"/>
    </location>
</feature>
<proteinExistence type="predicted"/>
<evidence type="ECO:0000256" key="1">
    <source>
        <dbReference type="SAM" id="SignalP"/>
    </source>
</evidence>
<reference evidence="2 3" key="1">
    <citation type="submission" date="2020-08" db="EMBL/GenBank/DDBJ databases">
        <title>Genomic Encyclopedia of Type Strains, Phase IV (KMG-IV): sequencing the most valuable type-strain genomes for metagenomic binning, comparative biology and taxonomic classification.</title>
        <authorList>
            <person name="Goeker M."/>
        </authorList>
    </citation>
    <scope>NUCLEOTIDE SEQUENCE [LARGE SCALE GENOMIC DNA]</scope>
    <source>
        <strain evidence="2 3">DSM 23562</strain>
    </source>
</reference>
<evidence type="ECO:0000313" key="2">
    <source>
        <dbReference type="EMBL" id="MBB6048751.1"/>
    </source>
</evidence>
<comment type="caution">
    <text evidence="2">The sequence shown here is derived from an EMBL/GenBank/DDBJ whole genome shotgun (WGS) entry which is preliminary data.</text>
</comment>
<gene>
    <name evidence="2" type="ORF">HNQ39_000513</name>
</gene>
<dbReference type="AlphaFoldDB" id="A0A7W9W572"/>
<sequence length="210" mass="23124">MKKVTLFLLAAAALPCFVSPAHADTSELRARLEAPGAATVRRLTPCRISGRGRSWANATAITVDAEGGQERKDGIYLYFQDTKADNSGEIFLGGRTDAVGIYTSSAYLDSKEVDGLLKYLDATIQKYREIQGKDMGLVSYSYALAEDCTLEMGVVGKRQEFSIYSSGKLLRGQSFAVANRQLKVTLVGVEEFEKLRDYLKETLAWQKSVK</sequence>
<feature type="signal peptide" evidence="1">
    <location>
        <begin position="1"/>
        <end position="23"/>
    </location>
</feature>